<dbReference type="SFLD" id="SFLDG01063">
    <property type="entry name" value="activating_enzymes__group_1"/>
    <property type="match status" value="1"/>
</dbReference>
<dbReference type="Gene3D" id="3.20.20.70">
    <property type="entry name" value="Aldolase class I"/>
    <property type="match status" value="1"/>
</dbReference>
<dbReference type="GO" id="GO:0004748">
    <property type="term" value="F:ribonucleoside-diphosphate reductase activity, thioredoxin disulfide as acceptor"/>
    <property type="evidence" value="ECO:0007669"/>
    <property type="project" value="TreeGrafter"/>
</dbReference>
<evidence type="ECO:0000256" key="6">
    <source>
        <dbReference type="ARBA" id="ARBA00023014"/>
    </source>
</evidence>
<evidence type="ECO:0000256" key="3">
    <source>
        <dbReference type="ARBA" id="ARBA00022691"/>
    </source>
</evidence>
<gene>
    <name evidence="7" type="primary">tpx</name>
    <name evidence="7" type="ORF">SLITO_v1c09470</name>
</gene>
<dbReference type="GO" id="GO:0051539">
    <property type="term" value="F:4 iron, 4 sulfur cluster binding"/>
    <property type="evidence" value="ECO:0007669"/>
    <property type="project" value="UniProtKB-KW"/>
</dbReference>
<dbReference type="PATRIC" id="fig|216942.3.peg.963"/>
<dbReference type="SUPFAM" id="SSF102114">
    <property type="entry name" value="Radical SAM enzymes"/>
    <property type="match status" value="1"/>
</dbReference>
<dbReference type="PANTHER" id="PTHR30352:SF2">
    <property type="entry name" value="ANAEROBIC RIBONUCLEOSIDE-TRIPHOSPHATE REDUCTASE-ACTIVATING PROTEIN"/>
    <property type="match status" value="1"/>
</dbReference>
<dbReference type="RefSeq" id="WP_083433385.1">
    <property type="nucleotide sequence ID" value="NZ_CP012357.1"/>
</dbReference>
<name>A0A0K1W303_9MOLU</name>
<dbReference type="SFLD" id="SFLDF00299">
    <property type="entry name" value="anaerobic_ribonucleoside-triph"/>
    <property type="match status" value="1"/>
</dbReference>
<dbReference type="InterPro" id="IPR012837">
    <property type="entry name" value="NrdG"/>
</dbReference>
<dbReference type="Pfam" id="PF13353">
    <property type="entry name" value="Fer4_12"/>
    <property type="match status" value="1"/>
</dbReference>
<dbReference type="InterPro" id="IPR034457">
    <property type="entry name" value="Organic_radical-activating"/>
</dbReference>
<keyword evidence="2" id="KW-0004">4Fe-4S</keyword>
<dbReference type="GO" id="GO:0046872">
    <property type="term" value="F:metal ion binding"/>
    <property type="evidence" value="ECO:0007669"/>
    <property type="project" value="UniProtKB-KW"/>
</dbReference>
<proteinExistence type="predicted"/>
<organism evidence="7 8">
    <name type="scientific">Spiroplasma litorale</name>
    <dbReference type="NCBI Taxonomy" id="216942"/>
    <lineage>
        <taxon>Bacteria</taxon>
        <taxon>Bacillati</taxon>
        <taxon>Mycoplasmatota</taxon>
        <taxon>Mollicutes</taxon>
        <taxon>Entomoplasmatales</taxon>
        <taxon>Spiroplasmataceae</taxon>
        <taxon>Spiroplasma</taxon>
    </lineage>
</organism>
<evidence type="ECO:0000256" key="4">
    <source>
        <dbReference type="ARBA" id="ARBA00022723"/>
    </source>
</evidence>
<keyword evidence="6" id="KW-0411">Iron-sulfur</keyword>
<evidence type="ECO:0000256" key="5">
    <source>
        <dbReference type="ARBA" id="ARBA00023004"/>
    </source>
</evidence>
<keyword evidence="4" id="KW-0479">Metal-binding</keyword>
<dbReference type="AlphaFoldDB" id="A0A0K1W303"/>
<evidence type="ECO:0000256" key="1">
    <source>
        <dbReference type="ARBA" id="ARBA00001966"/>
    </source>
</evidence>
<dbReference type="Proteomes" id="UP000067476">
    <property type="component" value="Chromosome"/>
</dbReference>
<dbReference type="CDD" id="cd01335">
    <property type="entry name" value="Radical_SAM"/>
    <property type="match status" value="1"/>
</dbReference>
<dbReference type="InterPro" id="IPR007197">
    <property type="entry name" value="rSAM"/>
</dbReference>
<dbReference type="SFLD" id="SFLDS00029">
    <property type="entry name" value="Radical_SAM"/>
    <property type="match status" value="1"/>
</dbReference>
<dbReference type="STRING" id="216942.SLITO_v1c09470"/>
<protein>
    <submittedName>
        <fullName evidence="7">Thiol peroxidase</fullName>
    </submittedName>
</protein>
<dbReference type="SFLD" id="SFLDG01066">
    <property type="entry name" value="organic_radical-activating_enz"/>
    <property type="match status" value="1"/>
</dbReference>
<accession>A0A0K1W303</accession>
<dbReference type="GO" id="GO:0043365">
    <property type="term" value="F:[formate-C-acetyltransferase]-activating enzyme activity"/>
    <property type="evidence" value="ECO:0007669"/>
    <property type="project" value="InterPro"/>
</dbReference>
<dbReference type="KEGG" id="sll:SLITO_v1c09470"/>
<reference evidence="7 8" key="1">
    <citation type="journal article" date="2015" name="Genome Announc.">
        <title>Complete Genome Sequence of Spiroplasma litorale TN-1T (DSM 21781), a Bacterium Isolated from a Green-Eyed Horsefly (Tabanus nigrovittatus).</title>
        <authorList>
            <person name="Lo W.S."/>
            <person name="Lai Y.C."/>
            <person name="Lien Y.W."/>
            <person name="Wang T.H."/>
            <person name="Kuo C.H."/>
        </authorList>
    </citation>
    <scope>NUCLEOTIDE SEQUENCE [LARGE SCALE GENOMIC DNA]</scope>
    <source>
        <strain evidence="7 8">TN-1</strain>
    </source>
</reference>
<dbReference type="InterPro" id="IPR058240">
    <property type="entry name" value="rSAM_sf"/>
</dbReference>
<dbReference type="PANTHER" id="PTHR30352">
    <property type="entry name" value="PYRUVATE FORMATE-LYASE-ACTIVATING ENZYME"/>
    <property type="match status" value="1"/>
</dbReference>
<keyword evidence="5" id="KW-0408">Iron</keyword>
<keyword evidence="3" id="KW-0949">S-adenosyl-L-methionine</keyword>
<evidence type="ECO:0000313" key="7">
    <source>
        <dbReference type="EMBL" id="AKX34558.1"/>
    </source>
</evidence>
<keyword evidence="8" id="KW-1185">Reference proteome</keyword>
<evidence type="ECO:0000313" key="8">
    <source>
        <dbReference type="Proteomes" id="UP000067476"/>
    </source>
</evidence>
<dbReference type="InterPro" id="IPR013785">
    <property type="entry name" value="Aldolase_TIM"/>
</dbReference>
<comment type="cofactor">
    <cofactor evidence="1">
        <name>[4Fe-4S] cluster</name>
        <dbReference type="ChEBI" id="CHEBI:49883"/>
    </cofactor>
</comment>
<keyword evidence="7" id="KW-0575">Peroxidase</keyword>
<dbReference type="GO" id="GO:0004601">
    <property type="term" value="F:peroxidase activity"/>
    <property type="evidence" value="ECO:0007669"/>
    <property type="project" value="UniProtKB-KW"/>
</dbReference>
<evidence type="ECO:0000256" key="2">
    <source>
        <dbReference type="ARBA" id="ARBA00022485"/>
    </source>
</evidence>
<dbReference type="OrthoDB" id="9782387at2"/>
<sequence length="198" mass="23085">MANLNVAKFLLCSEIEGPGKRFVLWLQGCNIRCKNCSNQELLSLEKKLYTSVEILTDRILHAKKKYDIEGITILGGEPFLQPDGLYELVVWCKKNNLTVICFTGYLFEDLNTEYKHIIEYIDIIIDGPFIFSKLDFKRRLIGSKNQRVIKISEVYKNSDYFEKPYSEVEIQIYKNRVSINGDGKIFDDEKGKFNFKLK</sequence>
<dbReference type="EMBL" id="CP012357">
    <property type="protein sequence ID" value="AKX34558.1"/>
    <property type="molecule type" value="Genomic_DNA"/>
</dbReference>
<keyword evidence="7" id="KW-0560">Oxidoreductase</keyword>